<gene>
    <name evidence="2" type="ORF">LITE_LOCUS20934</name>
</gene>
<accession>A0AAV0KYU5</accession>
<comment type="caution">
    <text evidence="2">The sequence shown here is derived from an EMBL/GenBank/DDBJ whole genome shotgun (WGS) entry which is preliminary data.</text>
</comment>
<dbReference type="EMBL" id="CAMGYJ010000005">
    <property type="protein sequence ID" value="CAI0426782.1"/>
    <property type="molecule type" value="Genomic_DNA"/>
</dbReference>
<dbReference type="Proteomes" id="UP001154282">
    <property type="component" value="Unassembled WGS sequence"/>
</dbReference>
<feature type="compositionally biased region" description="Polar residues" evidence="1">
    <location>
        <begin position="53"/>
        <end position="70"/>
    </location>
</feature>
<sequence>MDAGYRGAGEDLLVIENECDLSKLRTESTQETDTFDKEHHNDEGGGCEAMGSSGPQPVVSNCLDKSTTLPGASGNASSLDSSNDDDPEKALHLLFSEEPLQATKSVKLISALRGSREKLGKAAPRQQLSVSWAPDVYDPVPNSLCHTVKSSKKKSRRERERDNHHHHNKKNGKKGSSSTSSSRGTSSSSKDKKQTQRKPDKSSYKTLDICDDRFGDPSSGISFDVASADHCGSSFLKKSVTEFRYSVAEAL</sequence>
<evidence type="ECO:0000256" key="1">
    <source>
        <dbReference type="SAM" id="MobiDB-lite"/>
    </source>
</evidence>
<feature type="compositionally biased region" description="Basic and acidic residues" evidence="1">
    <location>
        <begin position="189"/>
        <end position="210"/>
    </location>
</feature>
<organism evidence="2 3">
    <name type="scientific">Linum tenue</name>
    <dbReference type="NCBI Taxonomy" id="586396"/>
    <lineage>
        <taxon>Eukaryota</taxon>
        <taxon>Viridiplantae</taxon>
        <taxon>Streptophyta</taxon>
        <taxon>Embryophyta</taxon>
        <taxon>Tracheophyta</taxon>
        <taxon>Spermatophyta</taxon>
        <taxon>Magnoliopsida</taxon>
        <taxon>eudicotyledons</taxon>
        <taxon>Gunneridae</taxon>
        <taxon>Pentapetalae</taxon>
        <taxon>rosids</taxon>
        <taxon>fabids</taxon>
        <taxon>Malpighiales</taxon>
        <taxon>Linaceae</taxon>
        <taxon>Linum</taxon>
    </lineage>
</organism>
<feature type="region of interest" description="Disordered" evidence="1">
    <location>
        <begin position="115"/>
        <end position="210"/>
    </location>
</feature>
<feature type="compositionally biased region" description="Low complexity" evidence="1">
    <location>
        <begin position="174"/>
        <end position="188"/>
    </location>
</feature>
<name>A0AAV0KYU5_9ROSI</name>
<feature type="compositionally biased region" description="Basic residues" evidence="1">
    <location>
        <begin position="164"/>
        <end position="173"/>
    </location>
</feature>
<dbReference type="AlphaFoldDB" id="A0AAV0KYU5"/>
<keyword evidence="3" id="KW-1185">Reference proteome</keyword>
<protein>
    <submittedName>
        <fullName evidence="2">Uncharacterized protein</fullName>
    </submittedName>
</protein>
<reference evidence="2" key="1">
    <citation type="submission" date="2022-08" db="EMBL/GenBank/DDBJ databases">
        <authorList>
            <person name="Gutierrez-Valencia J."/>
        </authorList>
    </citation>
    <scope>NUCLEOTIDE SEQUENCE</scope>
</reference>
<feature type="region of interest" description="Disordered" evidence="1">
    <location>
        <begin position="22"/>
        <end position="90"/>
    </location>
</feature>
<feature type="compositionally biased region" description="Low complexity" evidence="1">
    <location>
        <begin position="71"/>
        <end position="81"/>
    </location>
</feature>
<feature type="compositionally biased region" description="Basic and acidic residues" evidence="1">
    <location>
        <begin position="22"/>
        <end position="43"/>
    </location>
</feature>
<evidence type="ECO:0000313" key="2">
    <source>
        <dbReference type="EMBL" id="CAI0426782.1"/>
    </source>
</evidence>
<evidence type="ECO:0000313" key="3">
    <source>
        <dbReference type="Proteomes" id="UP001154282"/>
    </source>
</evidence>
<proteinExistence type="predicted"/>
<dbReference type="PANTHER" id="PTHR34952:SF2">
    <property type="entry name" value="OS05G0113500 PROTEIN"/>
    <property type="match status" value="1"/>
</dbReference>
<dbReference type="PANTHER" id="PTHR34952">
    <property type="entry name" value="OS05G0113500 PROTEIN"/>
    <property type="match status" value="1"/>
</dbReference>